<dbReference type="EMBL" id="KK107232">
    <property type="protein sequence ID" value="EZA54946.1"/>
    <property type="molecule type" value="Genomic_DNA"/>
</dbReference>
<evidence type="ECO:0000313" key="2">
    <source>
        <dbReference type="Proteomes" id="UP000053097"/>
    </source>
</evidence>
<name>A0A026WGZ0_OOCBI</name>
<keyword evidence="2" id="KW-1185">Reference proteome</keyword>
<dbReference type="Proteomes" id="UP000053097">
    <property type="component" value="Unassembled WGS sequence"/>
</dbReference>
<reference evidence="1 2" key="1">
    <citation type="journal article" date="2014" name="Curr. Biol.">
        <title>The genome of the clonal raider ant Cerapachys biroi.</title>
        <authorList>
            <person name="Oxley P.R."/>
            <person name="Ji L."/>
            <person name="Fetter-Pruneda I."/>
            <person name="McKenzie S.K."/>
            <person name="Li C."/>
            <person name="Hu H."/>
            <person name="Zhang G."/>
            <person name="Kronauer D.J."/>
        </authorList>
    </citation>
    <scope>NUCLEOTIDE SEQUENCE [LARGE SCALE GENOMIC DNA]</scope>
</reference>
<gene>
    <name evidence="1" type="ORF">X777_05470</name>
</gene>
<dbReference type="AlphaFoldDB" id="A0A026WGZ0"/>
<proteinExistence type="predicted"/>
<protein>
    <submittedName>
        <fullName evidence="1">Uncharacterized protein</fullName>
    </submittedName>
</protein>
<organism evidence="1 2">
    <name type="scientific">Ooceraea biroi</name>
    <name type="common">Clonal raider ant</name>
    <name type="synonym">Cerapachys biroi</name>
    <dbReference type="NCBI Taxonomy" id="2015173"/>
    <lineage>
        <taxon>Eukaryota</taxon>
        <taxon>Metazoa</taxon>
        <taxon>Ecdysozoa</taxon>
        <taxon>Arthropoda</taxon>
        <taxon>Hexapoda</taxon>
        <taxon>Insecta</taxon>
        <taxon>Pterygota</taxon>
        <taxon>Neoptera</taxon>
        <taxon>Endopterygota</taxon>
        <taxon>Hymenoptera</taxon>
        <taxon>Apocrita</taxon>
        <taxon>Aculeata</taxon>
        <taxon>Formicoidea</taxon>
        <taxon>Formicidae</taxon>
        <taxon>Dorylinae</taxon>
        <taxon>Ooceraea</taxon>
    </lineage>
</organism>
<dbReference type="OMA" id="MWEKEEL"/>
<dbReference type="OrthoDB" id="7694702at2759"/>
<evidence type="ECO:0000313" key="1">
    <source>
        <dbReference type="EMBL" id="EZA54946.1"/>
    </source>
</evidence>
<accession>A0A026WGZ0</accession>
<sequence>MRCRKGGGRWCKVGWRWEGKELEEVREYKYLGYIRKGNGEQDAQVKDRVKKGAAILGKVWSLGKRMFGGDWGRRIRLFDRLVWSVISSGVEIWG</sequence>